<dbReference type="Pfam" id="PF01381">
    <property type="entry name" value="HTH_3"/>
    <property type="match status" value="1"/>
</dbReference>
<dbReference type="EMBL" id="JACMSE010000001">
    <property type="protein sequence ID" value="MBC2887962.1"/>
    <property type="molecule type" value="Genomic_DNA"/>
</dbReference>
<evidence type="ECO:0000313" key="5">
    <source>
        <dbReference type="Proteomes" id="UP000587396"/>
    </source>
</evidence>
<evidence type="ECO:0000256" key="1">
    <source>
        <dbReference type="ARBA" id="ARBA00023125"/>
    </source>
</evidence>
<feature type="region of interest" description="Disordered" evidence="2">
    <location>
        <begin position="58"/>
        <end position="81"/>
    </location>
</feature>
<dbReference type="InterPro" id="IPR050807">
    <property type="entry name" value="TransReg_Diox_bact_type"/>
</dbReference>
<dbReference type="AlphaFoldDB" id="A0A842J7K5"/>
<dbReference type="PANTHER" id="PTHR46797">
    <property type="entry name" value="HTH-TYPE TRANSCRIPTIONAL REGULATOR"/>
    <property type="match status" value="1"/>
</dbReference>
<dbReference type="PROSITE" id="PS50943">
    <property type="entry name" value="HTH_CROC1"/>
    <property type="match status" value="1"/>
</dbReference>
<evidence type="ECO:0000256" key="2">
    <source>
        <dbReference type="SAM" id="MobiDB-lite"/>
    </source>
</evidence>
<dbReference type="SUPFAM" id="SSF47413">
    <property type="entry name" value="lambda repressor-like DNA-binding domains"/>
    <property type="match status" value="1"/>
</dbReference>
<name>A0A842J7K5_9ACTN</name>
<dbReference type="Gene3D" id="1.10.260.40">
    <property type="entry name" value="lambda repressor-like DNA-binding domains"/>
    <property type="match status" value="1"/>
</dbReference>
<gene>
    <name evidence="4" type="ORF">H7313_01090</name>
</gene>
<dbReference type="InterPro" id="IPR010982">
    <property type="entry name" value="Lambda_DNA-bd_dom_sf"/>
</dbReference>
<protein>
    <submittedName>
        <fullName evidence="4">Helix-turn-helix transcriptional regulator</fullName>
    </submittedName>
</protein>
<dbReference type="GO" id="GO:0003700">
    <property type="term" value="F:DNA-binding transcription factor activity"/>
    <property type="evidence" value="ECO:0007669"/>
    <property type="project" value="TreeGrafter"/>
</dbReference>
<organism evidence="4 5">
    <name type="scientific">Gordonibacter massiliensis</name>
    <name type="common">ex Traore et al. 2017</name>
    <dbReference type="NCBI Taxonomy" id="1841863"/>
    <lineage>
        <taxon>Bacteria</taxon>
        <taxon>Bacillati</taxon>
        <taxon>Actinomycetota</taxon>
        <taxon>Coriobacteriia</taxon>
        <taxon>Eggerthellales</taxon>
        <taxon>Eggerthellaceae</taxon>
        <taxon>Gordonibacter</taxon>
    </lineage>
</organism>
<dbReference type="Proteomes" id="UP000587396">
    <property type="component" value="Unassembled WGS sequence"/>
</dbReference>
<dbReference type="InterPro" id="IPR001387">
    <property type="entry name" value="Cro/C1-type_HTH"/>
</dbReference>
<accession>A0A842J7K5</accession>
<evidence type="ECO:0000313" key="4">
    <source>
        <dbReference type="EMBL" id="MBC2887962.1"/>
    </source>
</evidence>
<dbReference type="SMART" id="SM00530">
    <property type="entry name" value="HTH_XRE"/>
    <property type="match status" value="1"/>
</dbReference>
<proteinExistence type="predicted"/>
<keyword evidence="5" id="KW-1185">Reference proteome</keyword>
<dbReference type="GO" id="GO:0003677">
    <property type="term" value="F:DNA binding"/>
    <property type="evidence" value="ECO:0007669"/>
    <property type="project" value="UniProtKB-KW"/>
</dbReference>
<feature type="compositionally biased region" description="Basic and acidic residues" evidence="2">
    <location>
        <begin position="61"/>
        <end position="75"/>
    </location>
</feature>
<keyword evidence="1" id="KW-0238">DNA-binding</keyword>
<dbReference type="GO" id="GO:0005829">
    <property type="term" value="C:cytosol"/>
    <property type="evidence" value="ECO:0007669"/>
    <property type="project" value="TreeGrafter"/>
</dbReference>
<dbReference type="PANTHER" id="PTHR46797:SF1">
    <property type="entry name" value="METHYLPHOSPHONATE SYNTHASE"/>
    <property type="match status" value="1"/>
</dbReference>
<sequence>MLGRNVTRLRKQAKITKQKFALMVNVGRPFLNRIENGTADPRLSVILRLAAALDTTPQELLTDRSDNPARNDVSPRHARLG</sequence>
<evidence type="ECO:0000259" key="3">
    <source>
        <dbReference type="PROSITE" id="PS50943"/>
    </source>
</evidence>
<comment type="caution">
    <text evidence="4">The sequence shown here is derived from an EMBL/GenBank/DDBJ whole genome shotgun (WGS) entry which is preliminary data.</text>
</comment>
<reference evidence="4 5" key="1">
    <citation type="submission" date="2020-08" db="EMBL/GenBank/DDBJ databases">
        <authorList>
            <person name="Liu C."/>
            <person name="Sun Q."/>
        </authorList>
    </citation>
    <scope>NUCLEOTIDE SEQUENCE [LARGE SCALE GENOMIC DNA]</scope>
    <source>
        <strain evidence="4 5">N22</strain>
    </source>
</reference>
<dbReference type="CDD" id="cd00093">
    <property type="entry name" value="HTH_XRE"/>
    <property type="match status" value="1"/>
</dbReference>
<feature type="domain" description="HTH cro/C1-type" evidence="3">
    <location>
        <begin position="6"/>
        <end position="60"/>
    </location>
</feature>